<dbReference type="AlphaFoldDB" id="A0AAJ7W649"/>
<sequence>MTDARSLSKERTDVVCGHKSDVGLRRRIRGTSKRNNVIPHADAKEGENKNLPGKIPTTTCLFYRLREFTGYLNEQQGVLQDIRTLYPADTSWRIWQGPSSLVVSKRHPPGLLQCLD</sequence>
<proteinExistence type="predicted"/>
<protein>
    <submittedName>
        <fullName evidence="2">Uncharacterized protein LOC107272882</fullName>
    </submittedName>
</protein>
<gene>
    <name evidence="2" type="primary">LOC107272882</name>
</gene>
<accession>A0AAJ7W649</accession>
<dbReference type="GeneID" id="107272882"/>
<evidence type="ECO:0000313" key="2">
    <source>
        <dbReference type="RefSeq" id="XP_024945980.1"/>
    </source>
</evidence>
<organism evidence="1 2">
    <name type="scientific">Cephus cinctus</name>
    <name type="common">Wheat stem sawfly</name>
    <dbReference type="NCBI Taxonomy" id="211228"/>
    <lineage>
        <taxon>Eukaryota</taxon>
        <taxon>Metazoa</taxon>
        <taxon>Ecdysozoa</taxon>
        <taxon>Arthropoda</taxon>
        <taxon>Hexapoda</taxon>
        <taxon>Insecta</taxon>
        <taxon>Pterygota</taxon>
        <taxon>Neoptera</taxon>
        <taxon>Endopterygota</taxon>
        <taxon>Hymenoptera</taxon>
        <taxon>Cephoidea</taxon>
        <taxon>Cephidae</taxon>
        <taxon>Cephus</taxon>
    </lineage>
</organism>
<keyword evidence="1" id="KW-1185">Reference proteome</keyword>
<dbReference type="RefSeq" id="XP_024945980.1">
    <property type="nucleotide sequence ID" value="XM_025090212.1"/>
</dbReference>
<evidence type="ECO:0000313" key="1">
    <source>
        <dbReference type="Proteomes" id="UP000694920"/>
    </source>
</evidence>
<name>A0AAJ7W649_CEPCN</name>
<dbReference type="Proteomes" id="UP000694920">
    <property type="component" value="Unplaced"/>
</dbReference>
<dbReference type="KEGG" id="ccin:107272882"/>
<reference evidence="2" key="1">
    <citation type="submission" date="2025-08" db="UniProtKB">
        <authorList>
            <consortium name="RefSeq"/>
        </authorList>
    </citation>
    <scope>IDENTIFICATION</scope>
</reference>